<accession>A0A0R2CMV1</accession>
<dbReference type="STRING" id="1133569.FD21_GL000706"/>
<dbReference type="GO" id="GO:0005829">
    <property type="term" value="C:cytosol"/>
    <property type="evidence" value="ECO:0007669"/>
    <property type="project" value="TreeGrafter"/>
</dbReference>
<dbReference type="SFLD" id="SFLDG01129">
    <property type="entry name" value="C1.5:_HAD__Beta-PGM__Phosphata"/>
    <property type="match status" value="1"/>
</dbReference>
<dbReference type="GO" id="GO:0008967">
    <property type="term" value="F:phosphoglycolate phosphatase activity"/>
    <property type="evidence" value="ECO:0007669"/>
    <property type="project" value="TreeGrafter"/>
</dbReference>
<dbReference type="InterPro" id="IPR036412">
    <property type="entry name" value="HAD-like_sf"/>
</dbReference>
<organism evidence="1 2">
    <name type="scientific">Liquorilactobacillus vini DSM 20605</name>
    <dbReference type="NCBI Taxonomy" id="1133569"/>
    <lineage>
        <taxon>Bacteria</taxon>
        <taxon>Bacillati</taxon>
        <taxon>Bacillota</taxon>
        <taxon>Bacilli</taxon>
        <taxon>Lactobacillales</taxon>
        <taxon>Lactobacillaceae</taxon>
        <taxon>Liquorilactobacillus</taxon>
    </lineage>
</organism>
<evidence type="ECO:0000313" key="1">
    <source>
        <dbReference type="EMBL" id="KRM89660.1"/>
    </source>
</evidence>
<reference evidence="1 2" key="1">
    <citation type="journal article" date="2015" name="Genome Announc.">
        <title>Expanding the biotechnology potential of lactobacilli through comparative genomics of 213 strains and associated genera.</title>
        <authorList>
            <person name="Sun Z."/>
            <person name="Harris H.M."/>
            <person name="McCann A."/>
            <person name="Guo C."/>
            <person name="Argimon S."/>
            <person name="Zhang W."/>
            <person name="Yang X."/>
            <person name="Jeffery I.B."/>
            <person name="Cooney J.C."/>
            <person name="Kagawa T.F."/>
            <person name="Liu W."/>
            <person name="Song Y."/>
            <person name="Salvetti E."/>
            <person name="Wrobel A."/>
            <person name="Rasinkangas P."/>
            <person name="Parkhill J."/>
            <person name="Rea M.C."/>
            <person name="O'Sullivan O."/>
            <person name="Ritari J."/>
            <person name="Douillard F.P."/>
            <person name="Paul Ross R."/>
            <person name="Yang R."/>
            <person name="Briner A.E."/>
            <person name="Felis G.E."/>
            <person name="de Vos W.M."/>
            <person name="Barrangou R."/>
            <person name="Klaenhammer T.R."/>
            <person name="Caufield P.W."/>
            <person name="Cui Y."/>
            <person name="Zhang H."/>
            <person name="O'Toole P.W."/>
        </authorList>
    </citation>
    <scope>NUCLEOTIDE SEQUENCE [LARGE SCALE GENOMIC DNA]</scope>
    <source>
        <strain evidence="1 2">DSM 20605</strain>
    </source>
</reference>
<dbReference type="PATRIC" id="fig|1133569.4.peg.765"/>
<dbReference type="EMBL" id="AYYX01000002">
    <property type="protein sequence ID" value="KRM89660.1"/>
    <property type="molecule type" value="Genomic_DNA"/>
</dbReference>
<name>A0A0R2CMV1_9LACO</name>
<dbReference type="InterPro" id="IPR023198">
    <property type="entry name" value="PGP-like_dom2"/>
</dbReference>
<dbReference type="AlphaFoldDB" id="A0A0R2CMV1"/>
<evidence type="ECO:0000313" key="2">
    <source>
        <dbReference type="Proteomes" id="UP000051576"/>
    </source>
</evidence>
<dbReference type="Proteomes" id="UP000051576">
    <property type="component" value="Unassembled WGS sequence"/>
</dbReference>
<dbReference type="Gene3D" id="3.40.50.1000">
    <property type="entry name" value="HAD superfamily/HAD-like"/>
    <property type="match status" value="1"/>
</dbReference>
<gene>
    <name evidence="1" type="ORF">FD21_GL000706</name>
</gene>
<protein>
    <submittedName>
        <fullName evidence="1">Phosphoglycolate phosphatase</fullName>
    </submittedName>
</protein>
<dbReference type="GO" id="GO:0006281">
    <property type="term" value="P:DNA repair"/>
    <property type="evidence" value="ECO:0007669"/>
    <property type="project" value="TreeGrafter"/>
</dbReference>
<dbReference type="eggNOG" id="COG0546">
    <property type="taxonomic scope" value="Bacteria"/>
</dbReference>
<proteinExistence type="predicted"/>
<dbReference type="InterPro" id="IPR041492">
    <property type="entry name" value="HAD_2"/>
</dbReference>
<dbReference type="InterPro" id="IPR050155">
    <property type="entry name" value="HAD-like_hydrolase_sf"/>
</dbReference>
<dbReference type="SUPFAM" id="SSF56784">
    <property type="entry name" value="HAD-like"/>
    <property type="match status" value="1"/>
</dbReference>
<dbReference type="SFLD" id="SFLDS00003">
    <property type="entry name" value="Haloacid_Dehalogenase"/>
    <property type="match status" value="1"/>
</dbReference>
<dbReference type="InterPro" id="IPR023214">
    <property type="entry name" value="HAD_sf"/>
</dbReference>
<dbReference type="PANTHER" id="PTHR43434">
    <property type="entry name" value="PHOSPHOGLYCOLATE PHOSPHATASE"/>
    <property type="match status" value="1"/>
</dbReference>
<comment type="caution">
    <text evidence="1">The sequence shown here is derived from an EMBL/GenBank/DDBJ whole genome shotgun (WGS) entry which is preliminary data.</text>
</comment>
<dbReference type="Gene3D" id="1.10.150.240">
    <property type="entry name" value="Putative phosphatase, domain 2"/>
    <property type="match status" value="1"/>
</dbReference>
<dbReference type="PANTHER" id="PTHR43434:SF25">
    <property type="entry name" value="PHOSPHOGLYCOLATE PHOSPHATASE"/>
    <property type="match status" value="1"/>
</dbReference>
<keyword evidence="2" id="KW-1185">Reference proteome</keyword>
<dbReference type="Pfam" id="PF13419">
    <property type="entry name" value="HAD_2"/>
    <property type="match status" value="1"/>
</dbReference>
<sequence>MVKKKELASLKGKKIVQQLKAIFWDFDGTLYDTYPEMTASLLQAAESFNISLDYQQVFRHLRQTSVHQTFDFLFKEKPSLKQQVWTTYRKLEKQRSLSAKPMPGVAAVCQLLFQQGKQQFLLTHRDASAWKLLKNDGLENFFAGGVTAEMKFARKPDPASLNFLCHKYMVDPTASVMIGDRPLDIVAGQRAGMQGWLFAPDKLISFTAYDLKFRSYQELDQLFS</sequence>